<dbReference type="Proteomes" id="UP000054565">
    <property type="component" value="Unassembled WGS sequence"/>
</dbReference>
<dbReference type="InterPro" id="IPR013094">
    <property type="entry name" value="AB_hydrolase_3"/>
</dbReference>
<organism evidence="3 4">
    <name type="scientific">Coccidioides immitis RMSCC 2394</name>
    <dbReference type="NCBI Taxonomy" id="404692"/>
    <lineage>
        <taxon>Eukaryota</taxon>
        <taxon>Fungi</taxon>
        <taxon>Dikarya</taxon>
        <taxon>Ascomycota</taxon>
        <taxon>Pezizomycotina</taxon>
        <taxon>Eurotiomycetes</taxon>
        <taxon>Eurotiomycetidae</taxon>
        <taxon>Onygenales</taxon>
        <taxon>Onygenaceae</taxon>
        <taxon>Coccidioides</taxon>
    </lineage>
</organism>
<sequence>MVFKSDVSLNVSKFQPSAIPPASHAVNQHIMSMADGKPRWWEVGAQTFREMRARGETAMPPSALLDCAQSFSIPSREPGRNIPCRIIKPEGSSAPSGVFLHIHGGGWVLMDEESQDALLKHYTDAANLVSISVGYRLAPEHPYPAGPEDCYDVAEWLVENAEKEFGAPLKFMGGESAGGHLSALTALHLLSHENPKYSDFKFKGLLLHFGVFDLSSTPTTYTFKRSPALVIDRESMTHSTNAFLQSPASDPKDPKISPLYFDFLSLTASGNSLPPAVFTCGTEDVLLDDTIFMSAKWQMAGGEAIVKIVPGAPHGYIMCPPGLVPGTEEILEFLEKFLKEKV</sequence>
<evidence type="ECO:0000313" key="3">
    <source>
        <dbReference type="EMBL" id="KMP03070.1"/>
    </source>
</evidence>
<name>A0A0J6Y5R2_COCIT</name>
<proteinExistence type="predicted"/>
<evidence type="ECO:0000256" key="1">
    <source>
        <dbReference type="ARBA" id="ARBA00022801"/>
    </source>
</evidence>
<dbReference type="PANTHER" id="PTHR48081:SF8">
    <property type="entry name" value="ALPHA_BETA HYDROLASE FOLD-3 DOMAIN-CONTAINING PROTEIN-RELATED"/>
    <property type="match status" value="1"/>
</dbReference>
<dbReference type="SUPFAM" id="SSF53474">
    <property type="entry name" value="alpha/beta-Hydrolases"/>
    <property type="match status" value="1"/>
</dbReference>
<accession>A0A0J6Y5R2</accession>
<dbReference type="STRING" id="404692.A0A0J6Y5R2"/>
<dbReference type="EMBL" id="DS028094">
    <property type="protein sequence ID" value="KMP03070.1"/>
    <property type="molecule type" value="Genomic_DNA"/>
</dbReference>
<dbReference type="PANTHER" id="PTHR48081">
    <property type="entry name" value="AB HYDROLASE SUPERFAMILY PROTEIN C4A8.06C"/>
    <property type="match status" value="1"/>
</dbReference>
<feature type="domain" description="Alpha/beta hydrolase fold-3" evidence="2">
    <location>
        <begin position="100"/>
        <end position="317"/>
    </location>
</feature>
<reference evidence="4" key="1">
    <citation type="journal article" date="2010" name="Genome Res.">
        <title>Population genomic sequencing of Coccidioides fungi reveals recent hybridization and transposon control.</title>
        <authorList>
            <person name="Neafsey D.E."/>
            <person name="Barker B.M."/>
            <person name="Sharpton T.J."/>
            <person name="Stajich J.E."/>
            <person name="Park D.J."/>
            <person name="Whiston E."/>
            <person name="Hung C.-Y."/>
            <person name="McMahan C."/>
            <person name="White J."/>
            <person name="Sykes S."/>
            <person name="Heiman D."/>
            <person name="Young S."/>
            <person name="Zeng Q."/>
            <person name="Abouelleil A."/>
            <person name="Aftuck L."/>
            <person name="Bessette D."/>
            <person name="Brown A."/>
            <person name="FitzGerald M."/>
            <person name="Lui A."/>
            <person name="Macdonald J.P."/>
            <person name="Priest M."/>
            <person name="Orbach M.J."/>
            <person name="Galgiani J.N."/>
            <person name="Kirkland T.N."/>
            <person name="Cole G.T."/>
            <person name="Birren B.W."/>
            <person name="Henn M.R."/>
            <person name="Taylor J.W."/>
            <person name="Rounsley S.D."/>
        </authorList>
    </citation>
    <scope>NUCLEOTIDE SEQUENCE [LARGE SCALE GENOMIC DNA]</scope>
    <source>
        <strain evidence="4">RMSCC 2394</strain>
    </source>
</reference>
<dbReference type="GO" id="GO:0016787">
    <property type="term" value="F:hydrolase activity"/>
    <property type="evidence" value="ECO:0007669"/>
    <property type="project" value="UniProtKB-KW"/>
</dbReference>
<dbReference type="InterPro" id="IPR050300">
    <property type="entry name" value="GDXG_lipolytic_enzyme"/>
</dbReference>
<evidence type="ECO:0000259" key="2">
    <source>
        <dbReference type="Pfam" id="PF07859"/>
    </source>
</evidence>
<dbReference type="Pfam" id="PF07859">
    <property type="entry name" value="Abhydrolase_3"/>
    <property type="match status" value="1"/>
</dbReference>
<gene>
    <name evidence="3" type="ORF">CIRG_02762</name>
</gene>
<evidence type="ECO:0000313" key="4">
    <source>
        <dbReference type="Proteomes" id="UP000054565"/>
    </source>
</evidence>
<keyword evidence="1" id="KW-0378">Hydrolase</keyword>
<dbReference type="AlphaFoldDB" id="A0A0J6Y5R2"/>
<dbReference type="Gene3D" id="3.40.50.1820">
    <property type="entry name" value="alpha/beta hydrolase"/>
    <property type="match status" value="1"/>
</dbReference>
<dbReference type="InterPro" id="IPR029058">
    <property type="entry name" value="AB_hydrolase_fold"/>
</dbReference>
<dbReference type="OrthoDB" id="408631at2759"/>
<protein>
    <recommendedName>
        <fullName evidence="2">Alpha/beta hydrolase fold-3 domain-containing protein</fullName>
    </recommendedName>
</protein>